<name>A0A7C8MSP4_9PEZI</name>
<gene>
    <name evidence="2" type="ORF">GQX73_g8946</name>
</gene>
<dbReference type="Proteomes" id="UP000481858">
    <property type="component" value="Unassembled WGS sequence"/>
</dbReference>
<dbReference type="OrthoDB" id="10632182at2759"/>
<keyword evidence="1" id="KW-0472">Membrane</keyword>
<evidence type="ECO:0000313" key="3">
    <source>
        <dbReference type="Proteomes" id="UP000481858"/>
    </source>
</evidence>
<protein>
    <submittedName>
        <fullName evidence="2">Uncharacterized protein</fullName>
    </submittedName>
</protein>
<keyword evidence="1" id="KW-0812">Transmembrane</keyword>
<accession>A0A7C8MSP4</accession>
<dbReference type="AlphaFoldDB" id="A0A7C8MSP4"/>
<sequence length="188" mass="21668">MRGSMANVWNDDAHVVTGVTQQLVIDTDQSVAEMLALFHRPGNRHTEKIRRVAKILLKIIALVKSVSEYVEREVSLSEKEIEEILFGGAFGALYYLGTWYLVYRPLDSSYWFYTDEEIISAIERPIHGRDGLWLFSSHLSLIPIDSQTGHHIGTILPLRSRPFHKNENAQAGWDFIMQKTTQQRNKRK</sequence>
<proteinExistence type="predicted"/>
<evidence type="ECO:0000256" key="1">
    <source>
        <dbReference type="SAM" id="Phobius"/>
    </source>
</evidence>
<dbReference type="EMBL" id="WUBL01000143">
    <property type="protein sequence ID" value="KAF2964634.1"/>
    <property type="molecule type" value="Genomic_DNA"/>
</dbReference>
<reference evidence="2 3" key="1">
    <citation type="submission" date="2019-12" db="EMBL/GenBank/DDBJ databases">
        <title>Draft genome sequence of the ascomycete Xylaria multiplex DSM 110363.</title>
        <authorList>
            <person name="Buettner E."/>
            <person name="Kellner H."/>
        </authorList>
    </citation>
    <scope>NUCLEOTIDE SEQUENCE [LARGE SCALE GENOMIC DNA]</scope>
    <source>
        <strain evidence="2 3">DSM 110363</strain>
    </source>
</reference>
<keyword evidence="1" id="KW-1133">Transmembrane helix</keyword>
<comment type="caution">
    <text evidence="2">The sequence shown here is derived from an EMBL/GenBank/DDBJ whole genome shotgun (WGS) entry which is preliminary data.</text>
</comment>
<evidence type="ECO:0000313" key="2">
    <source>
        <dbReference type="EMBL" id="KAF2964634.1"/>
    </source>
</evidence>
<organism evidence="2 3">
    <name type="scientific">Xylaria multiplex</name>
    <dbReference type="NCBI Taxonomy" id="323545"/>
    <lineage>
        <taxon>Eukaryota</taxon>
        <taxon>Fungi</taxon>
        <taxon>Dikarya</taxon>
        <taxon>Ascomycota</taxon>
        <taxon>Pezizomycotina</taxon>
        <taxon>Sordariomycetes</taxon>
        <taxon>Xylariomycetidae</taxon>
        <taxon>Xylariales</taxon>
        <taxon>Xylariaceae</taxon>
        <taxon>Xylaria</taxon>
    </lineage>
</organism>
<feature type="transmembrane region" description="Helical" evidence="1">
    <location>
        <begin position="84"/>
        <end position="103"/>
    </location>
</feature>
<keyword evidence="3" id="KW-1185">Reference proteome</keyword>
<dbReference type="InParanoid" id="A0A7C8MSP4"/>